<dbReference type="RefSeq" id="XP_007774364.1">
    <property type="nucleotide sequence ID" value="XM_007776174.1"/>
</dbReference>
<dbReference type="CDD" id="cd02440">
    <property type="entry name" value="AdoMet_MTases"/>
    <property type="match status" value="1"/>
</dbReference>
<dbReference type="PANTHER" id="PTHR43591:SF24">
    <property type="entry name" value="2-METHOXY-6-POLYPRENYL-1,4-BENZOQUINOL METHYLASE, MITOCHONDRIAL"/>
    <property type="match status" value="1"/>
</dbReference>
<gene>
    <name evidence="3" type="ORF">CONPUDRAFT_77306</name>
</gene>
<feature type="domain" description="Methyltransferase type 11" evidence="1">
    <location>
        <begin position="121"/>
        <end position="170"/>
    </location>
</feature>
<dbReference type="GO" id="GO:0008757">
    <property type="term" value="F:S-adenosylmethionine-dependent methyltransferase activity"/>
    <property type="evidence" value="ECO:0007669"/>
    <property type="project" value="InterPro"/>
</dbReference>
<dbReference type="InterPro" id="IPR013216">
    <property type="entry name" value="Methyltransf_11"/>
</dbReference>
<name>A0A5M3MAM7_CONPW</name>
<evidence type="ECO:0000313" key="3">
    <source>
        <dbReference type="EMBL" id="EIW75675.1"/>
    </source>
</evidence>
<organism evidence="3 4">
    <name type="scientific">Coniophora puteana (strain RWD-64-598)</name>
    <name type="common">Brown rot fungus</name>
    <dbReference type="NCBI Taxonomy" id="741705"/>
    <lineage>
        <taxon>Eukaryota</taxon>
        <taxon>Fungi</taxon>
        <taxon>Dikarya</taxon>
        <taxon>Basidiomycota</taxon>
        <taxon>Agaricomycotina</taxon>
        <taxon>Agaricomycetes</taxon>
        <taxon>Agaricomycetidae</taxon>
        <taxon>Boletales</taxon>
        <taxon>Coniophorineae</taxon>
        <taxon>Coniophoraceae</taxon>
        <taxon>Coniophora</taxon>
    </lineage>
</organism>
<evidence type="ECO:0000313" key="4">
    <source>
        <dbReference type="Proteomes" id="UP000053558"/>
    </source>
</evidence>
<comment type="caution">
    <text evidence="3">The sequence shown here is derived from an EMBL/GenBank/DDBJ whole genome shotgun (WGS) entry which is preliminary data.</text>
</comment>
<dbReference type="InterPro" id="IPR041698">
    <property type="entry name" value="Methyltransf_25"/>
</dbReference>
<dbReference type="GeneID" id="19209605"/>
<dbReference type="Pfam" id="PF08241">
    <property type="entry name" value="Methyltransf_11"/>
    <property type="match status" value="1"/>
</dbReference>
<evidence type="ECO:0000259" key="2">
    <source>
        <dbReference type="Pfam" id="PF13649"/>
    </source>
</evidence>
<dbReference type="Pfam" id="PF13649">
    <property type="entry name" value="Methyltransf_25"/>
    <property type="match status" value="1"/>
</dbReference>
<reference evidence="4" key="1">
    <citation type="journal article" date="2012" name="Science">
        <title>The Paleozoic origin of enzymatic lignin decomposition reconstructed from 31 fungal genomes.</title>
        <authorList>
            <person name="Floudas D."/>
            <person name="Binder M."/>
            <person name="Riley R."/>
            <person name="Barry K."/>
            <person name="Blanchette R.A."/>
            <person name="Henrissat B."/>
            <person name="Martinez A.T."/>
            <person name="Otillar R."/>
            <person name="Spatafora J.W."/>
            <person name="Yadav J.S."/>
            <person name="Aerts A."/>
            <person name="Benoit I."/>
            <person name="Boyd A."/>
            <person name="Carlson A."/>
            <person name="Copeland A."/>
            <person name="Coutinho P.M."/>
            <person name="de Vries R.P."/>
            <person name="Ferreira P."/>
            <person name="Findley K."/>
            <person name="Foster B."/>
            <person name="Gaskell J."/>
            <person name="Glotzer D."/>
            <person name="Gorecki P."/>
            <person name="Heitman J."/>
            <person name="Hesse C."/>
            <person name="Hori C."/>
            <person name="Igarashi K."/>
            <person name="Jurgens J.A."/>
            <person name="Kallen N."/>
            <person name="Kersten P."/>
            <person name="Kohler A."/>
            <person name="Kuees U."/>
            <person name="Kumar T.K.A."/>
            <person name="Kuo A."/>
            <person name="LaButti K."/>
            <person name="Larrondo L.F."/>
            <person name="Lindquist E."/>
            <person name="Ling A."/>
            <person name="Lombard V."/>
            <person name="Lucas S."/>
            <person name="Lundell T."/>
            <person name="Martin R."/>
            <person name="McLaughlin D.J."/>
            <person name="Morgenstern I."/>
            <person name="Morin E."/>
            <person name="Murat C."/>
            <person name="Nagy L.G."/>
            <person name="Nolan M."/>
            <person name="Ohm R.A."/>
            <person name="Patyshakuliyeva A."/>
            <person name="Rokas A."/>
            <person name="Ruiz-Duenas F.J."/>
            <person name="Sabat G."/>
            <person name="Salamov A."/>
            <person name="Samejima M."/>
            <person name="Schmutz J."/>
            <person name="Slot J.C."/>
            <person name="St John F."/>
            <person name="Stenlid J."/>
            <person name="Sun H."/>
            <person name="Sun S."/>
            <person name="Syed K."/>
            <person name="Tsang A."/>
            <person name="Wiebenga A."/>
            <person name="Young D."/>
            <person name="Pisabarro A."/>
            <person name="Eastwood D.C."/>
            <person name="Martin F."/>
            <person name="Cullen D."/>
            <person name="Grigoriev I.V."/>
            <person name="Hibbett D.S."/>
        </authorList>
    </citation>
    <scope>NUCLEOTIDE SEQUENCE [LARGE SCALE GENOMIC DNA]</scope>
    <source>
        <strain evidence="4">RWD-64-598 SS2</strain>
    </source>
</reference>
<evidence type="ECO:0000259" key="1">
    <source>
        <dbReference type="Pfam" id="PF08241"/>
    </source>
</evidence>
<dbReference type="SUPFAM" id="SSF53335">
    <property type="entry name" value="S-adenosyl-L-methionine-dependent methyltransferases"/>
    <property type="match status" value="2"/>
</dbReference>
<dbReference type="Proteomes" id="UP000053558">
    <property type="component" value="Unassembled WGS sequence"/>
</dbReference>
<evidence type="ECO:0008006" key="5">
    <source>
        <dbReference type="Google" id="ProtNLM"/>
    </source>
</evidence>
<dbReference type="Gene3D" id="3.40.50.150">
    <property type="entry name" value="Vaccinia Virus protein VP39"/>
    <property type="match status" value="2"/>
</dbReference>
<dbReference type="EMBL" id="JH711588">
    <property type="protein sequence ID" value="EIW75675.1"/>
    <property type="molecule type" value="Genomic_DNA"/>
</dbReference>
<dbReference type="OrthoDB" id="2013972at2759"/>
<accession>A0A5M3MAM7</accession>
<sequence length="581" mass="65059">MAKALKTGLKWTTGKDLHNELCEIDTLVGCIFGYVRDRIHDEKMDQAENYMLTRDGSDHYRLNLQYNALKAAVAGRNYVVPSVDKRQRVTMLSFIMKRLQEPQRICTTYLTLVAAAVYGSKILTSVAKTLPFDDASFDFVHMRIVPSVGKRSAIMREIHRVLRPRGIVAFVEVGLAISSVTGEQPPSLKTFNLLVSRSPHNASDDKDDWSAAKYVDGMLRAATDKDENLLFEDVYSESHDIPVGKWPEDPVQRAIALDMMTNQVIRTDMYGPKLTQLGLSTPGELAELKRGMQLEAETDELRIIVPRDASDHSRLDLQHRGWKATYGGKNYIAPGVQKNEIHNILDLGSGSGIWLTEMAEEFPEAKLVGVDLATATLTKPCPSNVTFVVADFSQRLPFEDSTFDLVHMRIVPSFGQRLVLMREISRILRPGGTVNFFEIGQPFSSPSGKQPPAFSRFNLLMARSPHNTSGDPESWSLMNHIEGMLRDAIDVGGALLFRDVTSIRCDAPVGHWSGDADQRRIGEDMKNNQLQLLDMFGPASIRLGHATADELVEMRKRIKEEAENDDLKMVFPSIWVSARQN</sequence>
<dbReference type="PANTHER" id="PTHR43591">
    <property type="entry name" value="METHYLTRANSFERASE"/>
    <property type="match status" value="1"/>
</dbReference>
<dbReference type="InterPro" id="IPR029063">
    <property type="entry name" value="SAM-dependent_MTases_sf"/>
</dbReference>
<feature type="domain" description="Methyltransferase" evidence="2">
    <location>
        <begin position="344"/>
        <end position="432"/>
    </location>
</feature>
<protein>
    <recommendedName>
        <fullName evidence="5">S-adenosyl-L-methionine-dependent methyltransferase</fullName>
    </recommendedName>
</protein>
<dbReference type="AlphaFoldDB" id="A0A5M3MAM7"/>
<keyword evidence="4" id="KW-1185">Reference proteome</keyword>
<proteinExistence type="predicted"/>
<dbReference type="KEGG" id="cput:CONPUDRAFT_77306"/>